<protein>
    <submittedName>
        <fullName evidence="1">Uncharacterized protein</fullName>
    </submittedName>
</protein>
<dbReference type="EMBL" id="MT141594">
    <property type="protein sequence ID" value="QJA68187.1"/>
    <property type="molecule type" value="Genomic_DNA"/>
</dbReference>
<evidence type="ECO:0000313" key="2">
    <source>
        <dbReference type="EMBL" id="QJA96913.1"/>
    </source>
</evidence>
<reference evidence="1" key="1">
    <citation type="submission" date="2020-03" db="EMBL/GenBank/DDBJ databases">
        <title>The deep terrestrial virosphere.</title>
        <authorList>
            <person name="Holmfeldt K."/>
            <person name="Nilsson E."/>
            <person name="Simone D."/>
            <person name="Lopez-Fernandez M."/>
            <person name="Wu X."/>
            <person name="de Brujin I."/>
            <person name="Lundin D."/>
            <person name="Andersson A."/>
            <person name="Bertilsson S."/>
            <person name="Dopson M."/>
        </authorList>
    </citation>
    <scope>NUCLEOTIDE SEQUENCE</scope>
    <source>
        <strain evidence="1">MM415A07878</strain>
        <strain evidence="2">MM415B07121</strain>
    </source>
</reference>
<evidence type="ECO:0000313" key="1">
    <source>
        <dbReference type="EMBL" id="QJA68187.1"/>
    </source>
</evidence>
<proteinExistence type="predicted"/>
<accession>A0A6M3JH63</accession>
<dbReference type="AlphaFoldDB" id="A0A6M3JH63"/>
<organism evidence="1">
    <name type="scientific">viral metagenome</name>
    <dbReference type="NCBI Taxonomy" id="1070528"/>
    <lineage>
        <taxon>unclassified sequences</taxon>
        <taxon>metagenomes</taxon>
        <taxon>organismal metagenomes</taxon>
    </lineage>
</organism>
<name>A0A6M3JH63_9ZZZZ</name>
<dbReference type="EMBL" id="MT143445">
    <property type="protein sequence ID" value="QJA96913.1"/>
    <property type="molecule type" value="Genomic_DNA"/>
</dbReference>
<sequence length="89" mass="10553">MGKNTKEFILSFTEDEIKDREVKKWLNKLIEAKIRSQRWKPCYELSELEVKALQFAHKFVPKEAYGAIKFKGEIGKFNGRRVVLVKHKE</sequence>
<gene>
    <name evidence="1" type="ORF">MM415A07878_0010</name>
    <name evidence="2" type="ORF">MM415B07121_0011</name>
</gene>